<sequence>MEQMAKSIEDLATMNAILQARVPELHRAGTDPGNREEGSRVEGSEEPNNREEEVPENPPPPPTEAERAVQGMITRLEQRCNVLTAAIQRNDKGKASLVEDLLQKTTSPFTEEVANVRLPEKFKVPGIPFYTGLEDPVEHLDNFRAHMDLHRTPEMVACRAFPLTLSGNARDWFRKLPPNSIRHFEDLGRMFLTQFMAGRVRKKPSGSLMSLHQGPEESLRDFFMRFNQARLEAEAATDDFIYGALFQGIRKDGALMADIARKPPQNLDGFMSKAEKYINQEETLRALLGPEQTRPSTSGHQKKKKNPRKEEHRRAPEREEDRPRRDRESLGDRNWTPLNAPIMDVLLEIKRDPMYRKPRPVLANPNSQFADQYCAFHDTTGHRTEACISLRILIERFIENGKLVRFLANQKNIPDPGYGNRPREDYNRPHQNHRDNRERNQERIREPDHRPDPRAVRERSRSRARPAPPENLPEIHTISGGFGGGGESSSARKAYIRQLNDFEVYSVQRPPKSQKKGAQVIGFS</sequence>
<protein>
    <recommendedName>
        <fullName evidence="2">Retrotransposon gag domain-containing protein</fullName>
    </recommendedName>
</protein>
<feature type="region of interest" description="Disordered" evidence="1">
    <location>
        <begin position="22"/>
        <end position="65"/>
    </location>
</feature>
<evidence type="ECO:0000313" key="4">
    <source>
        <dbReference type="Proteomes" id="UP000305282"/>
    </source>
</evidence>
<evidence type="ECO:0000259" key="2">
    <source>
        <dbReference type="Pfam" id="PF03732"/>
    </source>
</evidence>
<feature type="region of interest" description="Disordered" evidence="1">
    <location>
        <begin position="411"/>
        <end position="491"/>
    </location>
</feature>
<proteinExistence type="predicted"/>
<dbReference type="PANTHER" id="PTHR33223:SF10">
    <property type="entry name" value="AMINOTRANSFERASE-LIKE PLANT MOBILE DOMAIN-CONTAINING PROTEIN"/>
    <property type="match status" value="1"/>
</dbReference>
<gene>
    <name evidence="3" type="ORF">E7Y31_21195</name>
</gene>
<feature type="domain" description="Retrotransposon gag" evidence="2">
    <location>
        <begin position="160"/>
        <end position="250"/>
    </location>
</feature>
<feature type="non-terminal residue" evidence="3">
    <location>
        <position position="524"/>
    </location>
</feature>
<dbReference type="EMBL" id="SSXH01000827">
    <property type="protein sequence ID" value="THJ37534.1"/>
    <property type="molecule type" value="Genomic_DNA"/>
</dbReference>
<accession>A0A4S5BWZ5</accession>
<name>A0A4S5BWZ5_9ACTN</name>
<feature type="compositionally biased region" description="Basic and acidic residues" evidence="1">
    <location>
        <begin position="23"/>
        <end position="52"/>
    </location>
</feature>
<keyword evidence="4" id="KW-1185">Reference proteome</keyword>
<feature type="compositionally biased region" description="Basic and acidic residues" evidence="1">
    <location>
        <begin position="308"/>
        <end position="331"/>
    </location>
</feature>
<dbReference type="AlphaFoldDB" id="A0A4S5BWZ5"/>
<dbReference type="Proteomes" id="UP000305282">
    <property type="component" value="Unassembled WGS sequence"/>
</dbReference>
<dbReference type="PANTHER" id="PTHR33223">
    <property type="entry name" value="CCHC-TYPE DOMAIN-CONTAINING PROTEIN"/>
    <property type="match status" value="1"/>
</dbReference>
<feature type="compositionally biased region" description="Basic and acidic residues" evidence="1">
    <location>
        <begin position="421"/>
        <end position="461"/>
    </location>
</feature>
<dbReference type="InterPro" id="IPR005162">
    <property type="entry name" value="Retrotrans_gag_dom"/>
</dbReference>
<evidence type="ECO:0000313" key="3">
    <source>
        <dbReference type="EMBL" id="THJ37534.1"/>
    </source>
</evidence>
<dbReference type="Pfam" id="PF03732">
    <property type="entry name" value="Retrotrans_gag"/>
    <property type="match status" value="1"/>
</dbReference>
<evidence type="ECO:0000256" key="1">
    <source>
        <dbReference type="SAM" id="MobiDB-lite"/>
    </source>
</evidence>
<reference evidence="3 4" key="1">
    <citation type="submission" date="2019-04" db="EMBL/GenBank/DDBJ databases">
        <title>Draft genome sequences for three unisolated Alnus-infective Frankia Sp+ strains, AgTrS, AiOr and AvVan, the first sequenced Frankia strains able to sporulate in-planta.</title>
        <authorList>
            <person name="Bethencourt L."/>
            <person name="Vautrin F."/>
            <person name="Taib N."/>
            <person name="Dubost A."/>
            <person name="Castro-Garcia L."/>
            <person name="Imbaud O."/>
            <person name="Abrouk D."/>
            <person name="Fournier P."/>
            <person name="Briolay J."/>
            <person name="Nguyen A."/>
            <person name="Normand P."/>
            <person name="Fernandez M.P."/>
            <person name="Brochier-Armanet C."/>
            <person name="Herrera-Belaroussi A."/>
        </authorList>
    </citation>
    <scope>NUCLEOTIDE SEQUENCE [LARGE SCALE GENOMIC DNA]</scope>
    <source>
        <strain evidence="3 4">AvVan</strain>
    </source>
</reference>
<comment type="caution">
    <text evidence="3">The sequence shown here is derived from an EMBL/GenBank/DDBJ whole genome shotgun (WGS) entry which is preliminary data.</text>
</comment>
<organism evidence="3 4">
    <name type="scientific">Candidatus Frankia alpina</name>
    <dbReference type="NCBI Taxonomy" id="2699483"/>
    <lineage>
        <taxon>Bacteria</taxon>
        <taxon>Bacillati</taxon>
        <taxon>Actinomycetota</taxon>
        <taxon>Actinomycetes</taxon>
        <taxon>Frankiales</taxon>
        <taxon>Frankiaceae</taxon>
        <taxon>Frankia</taxon>
    </lineage>
</organism>
<dbReference type="OrthoDB" id="5144858at2"/>
<feature type="region of interest" description="Disordered" evidence="1">
    <location>
        <begin position="288"/>
        <end position="335"/>
    </location>
</feature>